<dbReference type="InterPro" id="IPR029048">
    <property type="entry name" value="HSP70_C_sf"/>
</dbReference>
<dbReference type="SUPFAM" id="SSF100920">
    <property type="entry name" value="Heat shock protein 70kD (HSP70), peptide-binding domain"/>
    <property type="match status" value="1"/>
</dbReference>
<dbReference type="GO" id="GO:0005524">
    <property type="term" value="F:ATP binding"/>
    <property type="evidence" value="ECO:0007669"/>
    <property type="project" value="UniProtKB-UniRule"/>
</dbReference>
<dbReference type="InterPro" id="IPR013126">
    <property type="entry name" value="Hsp_70_fam"/>
</dbReference>
<dbReference type="CDD" id="cd10234">
    <property type="entry name" value="ASKHA_NBD_HSP70_DnaK-like"/>
    <property type="match status" value="1"/>
</dbReference>
<dbReference type="HAMAP" id="MF_00332">
    <property type="entry name" value="DnaK"/>
    <property type="match status" value="1"/>
</dbReference>
<feature type="region of interest" description="Disordered" evidence="10">
    <location>
        <begin position="601"/>
        <end position="634"/>
    </location>
</feature>
<dbReference type="SUPFAM" id="SSF53067">
    <property type="entry name" value="Actin-like ATPase domain"/>
    <property type="match status" value="2"/>
</dbReference>
<comment type="induction">
    <text evidence="8">By stress conditions e.g. heat shock.</text>
</comment>
<evidence type="ECO:0000256" key="1">
    <source>
        <dbReference type="ARBA" id="ARBA00007381"/>
    </source>
</evidence>
<dbReference type="NCBIfam" id="TIGR02350">
    <property type="entry name" value="prok_dnaK"/>
    <property type="match status" value="1"/>
</dbReference>
<dbReference type="FunFam" id="3.30.420.40:FF:000004">
    <property type="entry name" value="Molecular chaperone DnaK"/>
    <property type="match status" value="1"/>
</dbReference>
<evidence type="ECO:0000256" key="4">
    <source>
        <dbReference type="ARBA" id="ARBA00022741"/>
    </source>
</evidence>
<evidence type="ECO:0000256" key="3">
    <source>
        <dbReference type="ARBA" id="ARBA00022553"/>
    </source>
</evidence>
<proteinExistence type="evidence at transcript level"/>
<dbReference type="AlphaFoldDB" id="A0A4Y3I108"/>
<dbReference type="PROSITE" id="PS00297">
    <property type="entry name" value="HSP70_1"/>
    <property type="match status" value="1"/>
</dbReference>
<organism evidence="11 12">
    <name type="scientific">Vibrio inusitatus NBRC 102082</name>
    <dbReference type="NCBI Taxonomy" id="1219070"/>
    <lineage>
        <taxon>Bacteria</taxon>
        <taxon>Pseudomonadati</taxon>
        <taxon>Pseudomonadota</taxon>
        <taxon>Gammaproteobacteria</taxon>
        <taxon>Vibrionales</taxon>
        <taxon>Vibrionaceae</taxon>
        <taxon>Vibrio</taxon>
    </lineage>
</organism>
<sequence length="634" mass="68753">MSRIIGIDLGTTNSCVSVLDGKAPRIIENAEGERTTASVIAYTDGETLVGQPAKRQAVTNPENTLFAIKRLIGRRFEDKEVQRDIEIMPYKIVKADNGDAWVEAKGQKMAAPQVSAEVLKKMKKTAEDFLGEEVTGAVVTVPAYFNDAQRQATKDAGRIAGLDVKRIINEPTAAALAYGLDKSGGDRTIAVYDLGGGTFDISIIEIDEVEGEKTFEVLATNGDTHLGGEDFDTRMINYLVDEFKKEQGIDLKNDPLAMQRVKEAAEKAKIELSSTTQTDVNLPYVTADATGPKHMNVKVTRAKLESLVEDLVQRSLEPLKVALADADLSVGEITDVILVGGQTRMPMVQAKVTEFFGKEPRKDVNPDEAVAMGAAVQGGVLSGDVNDVLLLDVTPLSLGIETMGGVMTKLVEKNTTIPAKANQVFSTAEDNQSAVTIHVLQGERKQATYNKSLGQFNLEGIQAAPRGMPQIEVIFDIDANGILNVSAKDKQTGKEQKITIQASGGLSDDDIEKMVQEAEANKEADKKFEELVTTRNQADQLIHGTRKQIEEAGDALPADEKTKIEAAITELEEVKSSDNKEAIDVKVQALITAAQKLMEIAQQKAQTQQTQDADANQQQPQDDNVVDAEFEEVK</sequence>
<dbReference type="PROSITE" id="PS00329">
    <property type="entry name" value="HSP70_2"/>
    <property type="match status" value="1"/>
</dbReference>
<evidence type="ECO:0000313" key="11">
    <source>
        <dbReference type="EMBL" id="GEA52154.1"/>
    </source>
</evidence>
<dbReference type="InterPro" id="IPR012725">
    <property type="entry name" value="Chaperone_DnaK"/>
</dbReference>
<dbReference type="Gene3D" id="3.30.420.40">
    <property type="match status" value="2"/>
</dbReference>
<evidence type="ECO:0000256" key="6">
    <source>
        <dbReference type="ARBA" id="ARBA00023016"/>
    </source>
</evidence>
<dbReference type="InterPro" id="IPR018181">
    <property type="entry name" value="Heat_shock_70_CS"/>
</dbReference>
<keyword evidence="6 8" id="KW-0346">Stress response</keyword>
<dbReference type="FunFam" id="1.20.1270.10:FF:000001">
    <property type="entry name" value="Molecular chaperone DnaK"/>
    <property type="match status" value="1"/>
</dbReference>
<evidence type="ECO:0000256" key="9">
    <source>
        <dbReference type="RuleBase" id="RU003322"/>
    </source>
</evidence>
<dbReference type="OrthoDB" id="9766019at2"/>
<feature type="compositionally biased region" description="Acidic residues" evidence="10">
    <location>
        <begin position="624"/>
        <end position="634"/>
    </location>
</feature>
<dbReference type="GO" id="GO:0051082">
    <property type="term" value="F:unfolded protein binding"/>
    <property type="evidence" value="ECO:0007669"/>
    <property type="project" value="InterPro"/>
</dbReference>
<reference evidence="11 12" key="1">
    <citation type="submission" date="2019-06" db="EMBL/GenBank/DDBJ databases">
        <title>Whole genome shotgun sequence of Vibrio inusitatus NBRC 102082.</title>
        <authorList>
            <person name="Hosoyama A."/>
            <person name="Uohara A."/>
            <person name="Ohji S."/>
            <person name="Ichikawa N."/>
        </authorList>
    </citation>
    <scope>NUCLEOTIDE SEQUENCE [LARGE SCALE GENOMIC DNA]</scope>
    <source>
        <strain evidence="11 12">NBRC 102082</strain>
    </source>
</reference>
<dbReference type="Proteomes" id="UP000318717">
    <property type="component" value="Unassembled WGS sequence"/>
</dbReference>
<dbReference type="InterPro" id="IPR043129">
    <property type="entry name" value="ATPase_NBD"/>
</dbReference>
<dbReference type="FunFam" id="2.60.34.10:FF:000014">
    <property type="entry name" value="Chaperone protein DnaK HSP70"/>
    <property type="match status" value="1"/>
</dbReference>
<evidence type="ECO:0000256" key="2">
    <source>
        <dbReference type="ARBA" id="ARBA00014415"/>
    </source>
</evidence>
<comment type="caution">
    <text evidence="11">The sequence shown here is derived from an EMBL/GenBank/DDBJ whole genome shotgun (WGS) entry which is preliminary data.</text>
</comment>
<dbReference type="Gene3D" id="3.90.640.10">
    <property type="entry name" value="Actin, Chain A, domain 4"/>
    <property type="match status" value="1"/>
</dbReference>
<keyword evidence="4 8" id="KW-0547">Nucleotide-binding</keyword>
<gene>
    <name evidence="8 11" type="primary">dnaK</name>
    <name evidence="11" type="ORF">VIN01S_29580</name>
</gene>
<name>A0A4Y3I108_9VIBR</name>
<keyword evidence="7 8" id="KW-0143">Chaperone</keyword>
<keyword evidence="3 8" id="KW-0597">Phosphoprotein</keyword>
<evidence type="ECO:0000256" key="8">
    <source>
        <dbReference type="HAMAP-Rule" id="MF_00332"/>
    </source>
</evidence>
<dbReference type="FunFam" id="3.90.640.10:FF:000003">
    <property type="entry name" value="Molecular chaperone DnaK"/>
    <property type="match status" value="1"/>
</dbReference>
<dbReference type="Gene3D" id="1.20.1270.10">
    <property type="match status" value="1"/>
</dbReference>
<dbReference type="RefSeq" id="WP_141346606.1">
    <property type="nucleotide sequence ID" value="NZ_BJLF01000016.1"/>
</dbReference>
<dbReference type="EMBL" id="BJLF01000016">
    <property type="protein sequence ID" value="GEA52154.1"/>
    <property type="molecule type" value="Genomic_DNA"/>
</dbReference>
<evidence type="ECO:0000313" key="12">
    <source>
        <dbReference type="Proteomes" id="UP000318717"/>
    </source>
</evidence>
<evidence type="ECO:0000256" key="7">
    <source>
        <dbReference type="ARBA" id="ARBA00023186"/>
    </source>
</evidence>
<dbReference type="NCBIfam" id="NF001413">
    <property type="entry name" value="PRK00290.1"/>
    <property type="match status" value="1"/>
</dbReference>
<dbReference type="PRINTS" id="PR00301">
    <property type="entry name" value="HEATSHOCK70"/>
</dbReference>
<accession>A0A4Y3I108</accession>
<dbReference type="InterPro" id="IPR029047">
    <property type="entry name" value="HSP70_peptide-bd_sf"/>
</dbReference>
<dbReference type="PROSITE" id="PS01036">
    <property type="entry name" value="HSP70_3"/>
    <property type="match status" value="1"/>
</dbReference>
<dbReference type="Gene3D" id="2.60.34.10">
    <property type="entry name" value="Substrate Binding Domain Of DNAk, Chain A, domain 1"/>
    <property type="match status" value="1"/>
</dbReference>
<feature type="modified residue" description="Phosphothreonine; by autocatalysis" evidence="8">
    <location>
        <position position="198"/>
    </location>
</feature>
<comment type="similarity">
    <text evidence="1 8 9">Belongs to the heat shock protein 70 family.</text>
</comment>
<comment type="function">
    <text evidence="8">Acts as a chaperone.</text>
</comment>
<feature type="compositionally biased region" description="Low complexity" evidence="10">
    <location>
        <begin position="601"/>
        <end position="623"/>
    </location>
</feature>
<keyword evidence="12" id="KW-1185">Reference proteome</keyword>
<evidence type="ECO:0000256" key="10">
    <source>
        <dbReference type="SAM" id="MobiDB-lite"/>
    </source>
</evidence>
<dbReference type="GO" id="GO:0140662">
    <property type="term" value="F:ATP-dependent protein folding chaperone"/>
    <property type="evidence" value="ECO:0007669"/>
    <property type="project" value="InterPro"/>
</dbReference>
<keyword evidence="5 8" id="KW-0067">ATP-binding</keyword>
<dbReference type="PANTHER" id="PTHR19375">
    <property type="entry name" value="HEAT SHOCK PROTEIN 70KDA"/>
    <property type="match status" value="1"/>
</dbReference>
<protein>
    <recommendedName>
        <fullName evidence="2 8">Chaperone protein DnaK</fullName>
    </recommendedName>
    <alternativeName>
        <fullName evidence="8">HSP70</fullName>
    </alternativeName>
    <alternativeName>
        <fullName evidence="8">Heat shock 70 kDa protein</fullName>
    </alternativeName>
    <alternativeName>
        <fullName evidence="8">Heat shock protein 70</fullName>
    </alternativeName>
</protein>
<dbReference type="Pfam" id="PF00012">
    <property type="entry name" value="HSP70"/>
    <property type="match status" value="1"/>
</dbReference>
<evidence type="ECO:0000256" key="5">
    <source>
        <dbReference type="ARBA" id="ARBA00022840"/>
    </source>
</evidence>